<dbReference type="Pfam" id="PF02108">
    <property type="entry name" value="FliH"/>
    <property type="match status" value="1"/>
</dbReference>
<comment type="caution">
    <text evidence="3">The sequence shown here is derived from an EMBL/GenBank/DDBJ whole genome shotgun (WGS) entry which is preliminary data.</text>
</comment>
<dbReference type="EMBL" id="JAGIOF010000001">
    <property type="protein sequence ID" value="MBP2386854.1"/>
    <property type="molecule type" value="Genomic_DNA"/>
</dbReference>
<evidence type="ECO:0000259" key="2">
    <source>
        <dbReference type="Pfam" id="PF02108"/>
    </source>
</evidence>
<organism evidence="3 4">
    <name type="scientific">Paeniglutamicibacter kerguelensis</name>
    <dbReference type="NCBI Taxonomy" id="254788"/>
    <lineage>
        <taxon>Bacteria</taxon>
        <taxon>Bacillati</taxon>
        <taxon>Actinomycetota</taxon>
        <taxon>Actinomycetes</taxon>
        <taxon>Micrococcales</taxon>
        <taxon>Micrococcaceae</taxon>
        <taxon>Paeniglutamicibacter</taxon>
    </lineage>
</organism>
<proteinExistence type="predicted"/>
<feature type="domain" description="Flagellar assembly protein FliH/Type III secretion system HrpE" evidence="2">
    <location>
        <begin position="82"/>
        <end position="201"/>
    </location>
</feature>
<dbReference type="RefSeq" id="WP_209998300.1">
    <property type="nucleotide sequence ID" value="NZ_BAAAJY010000010.1"/>
</dbReference>
<keyword evidence="3" id="KW-0966">Cell projection</keyword>
<feature type="region of interest" description="Disordered" evidence="1">
    <location>
        <begin position="1"/>
        <end position="20"/>
    </location>
</feature>
<dbReference type="Proteomes" id="UP001296993">
    <property type="component" value="Unassembled WGS sequence"/>
</dbReference>
<evidence type="ECO:0000313" key="3">
    <source>
        <dbReference type="EMBL" id="MBP2386854.1"/>
    </source>
</evidence>
<keyword evidence="4" id="KW-1185">Reference proteome</keyword>
<dbReference type="InterPro" id="IPR018035">
    <property type="entry name" value="Flagellar_FliH/T3SS_HrpE"/>
</dbReference>
<keyword evidence="3" id="KW-0282">Flagellum</keyword>
<evidence type="ECO:0000256" key="1">
    <source>
        <dbReference type="SAM" id="MobiDB-lite"/>
    </source>
</evidence>
<name>A0ABS4XEG3_9MICC</name>
<accession>A0ABS4XEG3</accession>
<gene>
    <name evidence="3" type="ORF">JOF47_002365</name>
</gene>
<reference evidence="3 4" key="1">
    <citation type="submission" date="2021-03" db="EMBL/GenBank/DDBJ databases">
        <title>Sequencing the genomes of 1000 actinobacteria strains.</title>
        <authorList>
            <person name="Klenk H.-P."/>
        </authorList>
    </citation>
    <scope>NUCLEOTIDE SEQUENCE [LARGE SCALE GENOMIC DNA]</scope>
    <source>
        <strain evidence="3 4">DSM 15797</strain>
    </source>
</reference>
<keyword evidence="3" id="KW-0969">Cilium</keyword>
<evidence type="ECO:0000313" key="4">
    <source>
        <dbReference type="Proteomes" id="UP001296993"/>
    </source>
</evidence>
<protein>
    <submittedName>
        <fullName evidence="3">Flagellar assembly protein FliH</fullName>
    </submittedName>
</protein>
<sequence length="210" mass="21734">MTLSSETVGTEAPAFEPARFGELNSAEHAKRHEAMSQTHGYATGYATGIRAAESVARKQREQIARAHASAEAARAAEHALAIEALQAAAQALNARTVPVLDAASTVLAEAALLLAQKIIGKELSNDAFGAKAALDRALVGIEAGTVREVRMNPHDLALLGLSHVPGTTIKLAADAALAKGDAMTAFDEGFLDARISTAFERAALALRGGS</sequence>